<gene>
    <name evidence="8" type="primary">LOC111437333</name>
</gene>
<reference evidence="8" key="1">
    <citation type="submission" date="2025-08" db="UniProtKB">
        <authorList>
            <consortium name="RefSeq"/>
        </authorList>
    </citation>
    <scope>IDENTIFICATION</scope>
    <source>
        <tissue evidence="8">Young leaves</tissue>
    </source>
</reference>
<organism evidence="7 8">
    <name type="scientific">Cucurbita moschata</name>
    <name type="common">Winter crookneck squash</name>
    <name type="synonym">Cucurbita pepo var. moschata</name>
    <dbReference type="NCBI Taxonomy" id="3662"/>
    <lineage>
        <taxon>Eukaryota</taxon>
        <taxon>Viridiplantae</taxon>
        <taxon>Streptophyta</taxon>
        <taxon>Embryophyta</taxon>
        <taxon>Tracheophyta</taxon>
        <taxon>Spermatophyta</taxon>
        <taxon>Magnoliopsida</taxon>
        <taxon>eudicotyledons</taxon>
        <taxon>Gunneridae</taxon>
        <taxon>Pentapetalae</taxon>
        <taxon>rosids</taxon>
        <taxon>fabids</taxon>
        <taxon>Cucurbitales</taxon>
        <taxon>Cucurbitaceae</taxon>
        <taxon>Cucurbiteae</taxon>
        <taxon>Cucurbita</taxon>
    </lineage>
</organism>
<evidence type="ECO:0000313" key="7">
    <source>
        <dbReference type="Proteomes" id="UP000504609"/>
    </source>
</evidence>
<comment type="subcellular location">
    <subcellularLocation>
        <location evidence="1 6">Secreted</location>
    </subcellularLocation>
</comment>
<proteinExistence type="inferred from homology"/>
<dbReference type="GO" id="GO:0060320">
    <property type="term" value="P:rejection of self pollen"/>
    <property type="evidence" value="ECO:0007669"/>
    <property type="project" value="UniProtKB-KW"/>
</dbReference>
<evidence type="ECO:0000256" key="2">
    <source>
        <dbReference type="ARBA" id="ARBA00005581"/>
    </source>
</evidence>
<dbReference type="InterPro" id="IPR010264">
    <property type="entry name" value="Self-incomp_S1"/>
</dbReference>
<keyword evidence="7" id="KW-1185">Reference proteome</keyword>
<keyword evidence="5 6" id="KW-0732">Signal</keyword>
<evidence type="ECO:0000256" key="5">
    <source>
        <dbReference type="ARBA" id="ARBA00022729"/>
    </source>
</evidence>
<dbReference type="AlphaFoldDB" id="A0A6J1ESI0"/>
<name>A0A6J1ESI0_CUCMO</name>
<dbReference type="Proteomes" id="UP000504609">
    <property type="component" value="Unplaced"/>
</dbReference>
<dbReference type="GO" id="GO:0005576">
    <property type="term" value="C:extracellular region"/>
    <property type="evidence" value="ECO:0007669"/>
    <property type="project" value="UniProtKB-SubCell"/>
</dbReference>
<protein>
    <recommendedName>
        <fullName evidence="6">S-protein homolog</fullName>
    </recommendedName>
</protein>
<evidence type="ECO:0000256" key="4">
    <source>
        <dbReference type="ARBA" id="ARBA00022525"/>
    </source>
</evidence>
<keyword evidence="4 6" id="KW-0964">Secreted</keyword>
<evidence type="ECO:0000256" key="6">
    <source>
        <dbReference type="RuleBase" id="RU367044"/>
    </source>
</evidence>
<dbReference type="KEGG" id="cmos:111437333"/>
<accession>A0A6J1ESI0</accession>
<evidence type="ECO:0000313" key="8">
    <source>
        <dbReference type="RefSeq" id="XP_022931006.1"/>
    </source>
</evidence>
<evidence type="ECO:0000256" key="1">
    <source>
        <dbReference type="ARBA" id="ARBA00004613"/>
    </source>
</evidence>
<sequence>MATIRSCLALLLVLAFVMSESCFAYRFDAWRIRVFNDMSHGETLKIHCKSKDDDLGRQTLKVGNNIKWEFRENVWLTTLFWCNIYSPHGHAALEVFNSRDPVLYFRCHGFVCIWSIRDDGIYVRNSSQNNNYELIAKWERGR</sequence>
<feature type="signal peptide" evidence="6">
    <location>
        <begin position="1"/>
        <end position="24"/>
    </location>
</feature>
<feature type="chain" id="PRO_5027145275" description="S-protein homolog" evidence="6">
    <location>
        <begin position="25"/>
        <end position="142"/>
    </location>
</feature>
<evidence type="ECO:0000256" key="3">
    <source>
        <dbReference type="ARBA" id="ARBA00022471"/>
    </source>
</evidence>
<dbReference type="RefSeq" id="XP_022931006.1">
    <property type="nucleotide sequence ID" value="XM_023075238.1"/>
</dbReference>
<dbReference type="Pfam" id="PF05938">
    <property type="entry name" value="Self-incomp_S1"/>
    <property type="match status" value="1"/>
</dbReference>
<keyword evidence="3 6" id="KW-0713">Self-incompatibility</keyword>
<dbReference type="PANTHER" id="PTHR31232">
    <property type="match status" value="1"/>
</dbReference>
<comment type="similarity">
    <text evidence="2 6">Belongs to the plant self-incompatibility (S1) protein family.</text>
</comment>
<dbReference type="PANTHER" id="PTHR31232:SF156">
    <property type="entry name" value="PLANT SELF-INCOMPATIBILITY PROTEIN S1 FAMILY-RELATED"/>
    <property type="match status" value="1"/>
</dbReference>
<dbReference type="GeneID" id="111437333"/>